<protein>
    <submittedName>
        <fullName evidence="2">Uncharacterized protein</fullName>
    </submittedName>
</protein>
<accession>A0A3D8SB15</accession>
<comment type="caution">
    <text evidence="2">The sequence shown here is derived from an EMBL/GenBank/DDBJ whole genome shotgun (WGS) entry which is preliminary data.</text>
</comment>
<organism evidence="2 3">
    <name type="scientific">Aspergillus mulundensis</name>
    <dbReference type="NCBI Taxonomy" id="1810919"/>
    <lineage>
        <taxon>Eukaryota</taxon>
        <taxon>Fungi</taxon>
        <taxon>Dikarya</taxon>
        <taxon>Ascomycota</taxon>
        <taxon>Pezizomycotina</taxon>
        <taxon>Eurotiomycetes</taxon>
        <taxon>Eurotiomycetidae</taxon>
        <taxon>Eurotiales</taxon>
        <taxon>Aspergillaceae</taxon>
        <taxon>Aspergillus</taxon>
        <taxon>Aspergillus subgen. Nidulantes</taxon>
    </lineage>
</organism>
<proteinExistence type="predicted"/>
<gene>
    <name evidence="2" type="ORF">DSM5745_03878</name>
</gene>
<feature type="compositionally biased region" description="Polar residues" evidence="1">
    <location>
        <begin position="1"/>
        <end position="16"/>
    </location>
</feature>
<name>A0A3D8SB15_9EURO</name>
<dbReference type="AlphaFoldDB" id="A0A3D8SB15"/>
<dbReference type="OrthoDB" id="4725912at2759"/>
<evidence type="ECO:0000256" key="1">
    <source>
        <dbReference type="SAM" id="MobiDB-lite"/>
    </source>
</evidence>
<dbReference type="RefSeq" id="XP_026604890.1">
    <property type="nucleotide sequence ID" value="XM_026745894.1"/>
</dbReference>
<dbReference type="GeneID" id="38114248"/>
<dbReference type="EMBL" id="PVWQ01000004">
    <property type="protein sequence ID" value="RDW83552.1"/>
    <property type="molecule type" value="Genomic_DNA"/>
</dbReference>
<reference evidence="2 3" key="1">
    <citation type="journal article" date="2018" name="IMA Fungus">
        <title>IMA Genome-F 9: Draft genome sequence of Annulohypoxylon stygium, Aspergillus mulundensis, Berkeleyomyces basicola (syn. Thielaviopsis basicola), Ceratocystis smalleyi, two Cercospora beticola strains, Coleophoma cylindrospora, Fusarium fracticaudum, Phialophora cf. hyalina, and Morchella septimelata.</title>
        <authorList>
            <person name="Wingfield B.D."/>
            <person name="Bills G.F."/>
            <person name="Dong Y."/>
            <person name="Huang W."/>
            <person name="Nel W.J."/>
            <person name="Swalarsk-Parry B.S."/>
            <person name="Vaghefi N."/>
            <person name="Wilken P.M."/>
            <person name="An Z."/>
            <person name="de Beer Z.W."/>
            <person name="De Vos L."/>
            <person name="Chen L."/>
            <person name="Duong T.A."/>
            <person name="Gao Y."/>
            <person name="Hammerbacher A."/>
            <person name="Kikkert J.R."/>
            <person name="Li Y."/>
            <person name="Li H."/>
            <person name="Li K."/>
            <person name="Li Q."/>
            <person name="Liu X."/>
            <person name="Ma X."/>
            <person name="Naidoo K."/>
            <person name="Pethybridge S.J."/>
            <person name="Sun J."/>
            <person name="Steenkamp E.T."/>
            <person name="van der Nest M.A."/>
            <person name="van Wyk S."/>
            <person name="Wingfield M.J."/>
            <person name="Xiong C."/>
            <person name="Yue Q."/>
            <person name="Zhang X."/>
        </authorList>
    </citation>
    <scope>NUCLEOTIDE SEQUENCE [LARGE SCALE GENOMIC DNA]</scope>
    <source>
        <strain evidence="2 3">DSM 5745</strain>
    </source>
</reference>
<evidence type="ECO:0000313" key="3">
    <source>
        <dbReference type="Proteomes" id="UP000256690"/>
    </source>
</evidence>
<dbReference type="SUPFAM" id="SSF81995">
    <property type="entry name" value="beta-sandwich domain of Sec23/24"/>
    <property type="match status" value="1"/>
</dbReference>
<sequence>MDTKTSYNGYPATTPQWGHDTPSYGYPQQPPAYQPYQQYPQPPNQQPQPAYANPTPPSTNSPLGLEVSFTSWTGRHLRVTQETPDGALLYAADLKNRKPHMLFQATGTANLPATVIFHSFSRTIDITINGAEMPLRPMSKWKYGFGFDSHALGRQLTWKRSKGWKGLGLECVDADGTVLAIWKAHRSWSGKKAGRLEILGTGPAGNGLVDELVVTGLANVYLQMMQTMAANSAGAASAGSAAAVSV</sequence>
<keyword evidence="3" id="KW-1185">Reference proteome</keyword>
<evidence type="ECO:0000313" key="2">
    <source>
        <dbReference type="EMBL" id="RDW83552.1"/>
    </source>
</evidence>
<feature type="region of interest" description="Disordered" evidence="1">
    <location>
        <begin position="1"/>
        <end position="64"/>
    </location>
</feature>
<dbReference type="Proteomes" id="UP000256690">
    <property type="component" value="Unassembled WGS sequence"/>
</dbReference>